<sequence>MYTSINPPMSGSTPRFSFPFFCAHVSPVIRFKLKEYLFFPFTRQLAMPSHVGSYFKYSSQVQSVGQSDDSDSQNAHIPESELLPEPNKTGKNALYTTHAVGRGIVAIAILSWWSCTLALRPAGYGWVAQTVITWFALFLIASSFVSLHKLTSSARRHIYIYHSVWFRAPYAARLALGWLIVVGVFMALVFGFKRKDNEVSSGGRAIPLLGVLVFQTILWLTSEDQSKIQWPRVVVALFSQQVIAMFVLKTRAGFDIFNWIVGAVVDFFSSDIPAQVFMWDQVTVSKEWFIINVVAAVFFYLAFVEVLYYFGVMEWVLKKLAWFFYYTMDISGAEAVVAAASPIVGQGDAACLVRPYMNSMTRSELHLVLASGYSTISGSFLSLYVLLGVPAPNLITSTIMSVPAVISISKMRCPETEEPVTRGNVIVSREGEKHKLDNALQAFFNGARFGLYIVGQIIANTLVFLSLLTLVNSLLTWIGLGFGVHQLTLQLIFGYIFYPFAFLIGIPHHELLPVARLLATKFVANELVAYTELQALMKTDGALSPRAYTITTFALCGFANMSSLAVTGVISALAPVKSTTVAKIAFSALLCGFLSTLQTAAIAAMLI</sequence>
<dbReference type="GO" id="GO:0015293">
    <property type="term" value="F:symporter activity"/>
    <property type="evidence" value="ECO:0007669"/>
    <property type="project" value="TreeGrafter"/>
</dbReference>
<keyword evidence="5 8" id="KW-1133">Transmembrane helix</keyword>
<feature type="domain" description="Concentrative nucleoside transporter C-terminal" evidence="10">
    <location>
        <begin position="394"/>
        <end position="603"/>
    </location>
</feature>
<feature type="transmembrane region" description="Helical" evidence="8">
    <location>
        <begin position="547"/>
        <end position="573"/>
    </location>
</feature>
<feature type="transmembrane region" description="Helical" evidence="8">
    <location>
        <begin position="487"/>
        <end position="506"/>
    </location>
</feature>
<evidence type="ECO:0000256" key="1">
    <source>
        <dbReference type="ARBA" id="ARBA00004651"/>
    </source>
</evidence>
<evidence type="ECO:0000256" key="6">
    <source>
        <dbReference type="ARBA" id="ARBA00023136"/>
    </source>
</evidence>
<evidence type="ECO:0000256" key="8">
    <source>
        <dbReference type="SAM" id="Phobius"/>
    </source>
</evidence>
<evidence type="ECO:0000256" key="4">
    <source>
        <dbReference type="ARBA" id="ARBA00022692"/>
    </source>
</evidence>
<organism evidence="12 13">
    <name type="scientific">Rhodocollybia butyracea</name>
    <dbReference type="NCBI Taxonomy" id="206335"/>
    <lineage>
        <taxon>Eukaryota</taxon>
        <taxon>Fungi</taxon>
        <taxon>Dikarya</taxon>
        <taxon>Basidiomycota</taxon>
        <taxon>Agaricomycotina</taxon>
        <taxon>Agaricomycetes</taxon>
        <taxon>Agaricomycetidae</taxon>
        <taxon>Agaricales</taxon>
        <taxon>Marasmiineae</taxon>
        <taxon>Omphalotaceae</taxon>
        <taxon>Rhodocollybia</taxon>
    </lineage>
</organism>
<feature type="transmembrane region" description="Helical" evidence="8">
    <location>
        <begin position="131"/>
        <end position="150"/>
    </location>
</feature>
<dbReference type="AlphaFoldDB" id="A0A9P5QAB8"/>
<gene>
    <name evidence="12" type="ORF">BDP27DRAFT_1313746</name>
</gene>
<evidence type="ECO:0000256" key="7">
    <source>
        <dbReference type="SAM" id="MobiDB-lite"/>
    </source>
</evidence>
<dbReference type="Pfam" id="PF07662">
    <property type="entry name" value="Nucleos_tra2_C"/>
    <property type="match status" value="1"/>
</dbReference>
<evidence type="ECO:0000313" key="12">
    <source>
        <dbReference type="EMBL" id="KAF9076690.1"/>
    </source>
</evidence>
<dbReference type="InterPro" id="IPR011657">
    <property type="entry name" value="CNT_C_dom"/>
</dbReference>
<evidence type="ECO:0000259" key="11">
    <source>
        <dbReference type="Pfam" id="PF07670"/>
    </source>
</evidence>
<feature type="transmembrane region" description="Helical" evidence="8">
    <location>
        <begin position="585"/>
        <end position="606"/>
    </location>
</feature>
<evidence type="ECO:0000256" key="5">
    <source>
        <dbReference type="ARBA" id="ARBA00022989"/>
    </source>
</evidence>
<feature type="transmembrane region" description="Helical" evidence="8">
    <location>
        <begin position="323"/>
        <end position="344"/>
    </location>
</feature>
<dbReference type="InterPro" id="IPR002668">
    <property type="entry name" value="CNT_N_dom"/>
</dbReference>
<dbReference type="InterPro" id="IPR008276">
    <property type="entry name" value="C_nuclsd_transpt"/>
</dbReference>
<evidence type="ECO:0000256" key="2">
    <source>
        <dbReference type="ARBA" id="ARBA00009033"/>
    </source>
</evidence>
<name>A0A9P5QAB8_9AGAR</name>
<dbReference type="PANTHER" id="PTHR10590">
    <property type="entry name" value="SODIUM/NUCLEOSIDE COTRANSPORTER"/>
    <property type="match status" value="1"/>
</dbReference>
<feature type="domain" description="Concentrative nucleoside transporter N-terminal" evidence="9">
    <location>
        <begin position="209"/>
        <end position="269"/>
    </location>
</feature>
<dbReference type="PANTHER" id="PTHR10590:SF4">
    <property type="entry name" value="SOLUTE CARRIER FAMILY 28 MEMBER 3"/>
    <property type="match status" value="1"/>
</dbReference>
<comment type="caution">
    <text evidence="12">The sequence shown here is derived from an EMBL/GenBank/DDBJ whole genome shotgun (WGS) entry which is preliminary data.</text>
</comment>
<proteinExistence type="inferred from homology"/>
<dbReference type="InterPro" id="IPR011642">
    <property type="entry name" value="Gate_dom"/>
</dbReference>
<feature type="transmembrane region" description="Helical" evidence="8">
    <location>
        <begin position="365"/>
        <end position="387"/>
    </location>
</feature>
<feature type="domain" description="Nucleoside transporter/FeoB GTPase Gate" evidence="11">
    <location>
        <begin position="291"/>
        <end position="387"/>
    </location>
</feature>
<dbReference type="Pfam" id="PF07670">
    <property type="entry name" value="Gate"/>
    <property type="match status" value="1"/>
</dbReference>
<protein>
    <submittedName>
        <fullName evidence="12">Na+ dependent nucleoside transporter C-terminus-domain-containing protein</fullName>
    </submittedName>
</protein>
<keyword evidence="3" id="KW-1003">Cell membrane</keyword>
<reference evidence="12" key="1">
    <citation type="submission" date="2020-11" db="EMBL/GenBank/DDBJ databases">
        <authorList>
            <consortium name="DOE Joint Genome Institute"/>
            <person name="Ahrendt S."/>
            <person name="Riley R."/>
            <person name="Andreopoulos W."/>
            <person name="Labutti K."/>
            <person name="Pangilinan J."/>
            <person name="Ruiz-Duenas F.J."/>
            <person name="Barrasa J.M."/>
            <person name="Sanchez-Garcia M."/>
            <person name="Camarero S."/>
            <person name="Miyauchi S."/>
            <person name="Serrano A."/>
            <person name="Linde D."/>
            <person name="Babiker R."/>
            <person name="Drula E."/>
            <person name="Ayuso-Fernandez I."/>
            <person name="Pacheco R."/>
            <person name="Padilla G."/>
            <person name="Ferreira P."/>
            <person name="Barriuso J."/>
            <person name="Kellner H."/>
            <person name="Castanera R."/>
            <person name="Alfaro M."/>
            <person name="Ramirez L."/>
            <person name="Pisabarro A.G."/>
            <person name="Kuo A."/>
            <person name="Tritt A."/>
            <person name="Lipzen A."/>
            <person name="He G."/>
            <person name="Yan M."/>
            <person name="Ng V."/>
            <person name="Cullen D."/>
            <person name="Martin F."/>
            <person name="Rosso M.-N."/>
            <person name="Henrissat B."/>
            <person name="Hibbett D."/>
            <person name="Martinez A.T."/>
            <person name="Grigoriev I.V."/>
        </authorList>
    </citation>
    <scope>NUCLEOTIDE SEQUENCE</scope>
    <source>
        <strain evidence="12">AH 40177</strain>
    </source>
</reference>
<dbReference type="Proteomes" id="UP000772434">
    <property type="component" value="Unassembled WGS sequence"/>
</dbReference>
<feature type="transmembrane region" description="Helical" evidence="8">
    <location>
        <begin position="256"/>
        <end position="277"/>
    </location>
</feature>
<keyword evidence="4 8" id="KW-0812">Transmembrane</keyword>
<dbReference type="GO" id="GO:0005886">
    <property type="term" value="C:plasma membrane"/>
    <property type="evidence" value="ECO:0007669"/>
    <property type="project" value="UniProtKB-SubCell"/>
</dbReference>
<feature type="transmembrane region" description="Helical" evidence="8">
    <location>
        <begin position="170"/>
        <end position="192"/>
    </location>
</feature>
<feature type="transmembrane region" description="Helical" evidence="8">
    <location>
        <begin position="99"/>
        <end position="119"/>
    </location>
</feature>
<keyword evidence="13" id="KW-1185">Reference proteome</keyword>
<evidence type="ECO:0000259" key="9">
    <source>
        <dbReference type="Pfam" id="PF01773"/>
    </source>
</evidence>
<feature type="transmembrane region" description="Helical" evidence="8">
    <location>
        <begin position="449"/>
        <end position="475"/>
    </location>
</feature>
<evidence type="ECO:0000259" key="10">
    <source>
        <dbReference type="Pfam" id="PF07662"/>
    </source>
</evidence>
<accession>A0A9P5QAB8</accession>
<feature type="transmembrane region" description="Helical" evidence="8">
    <location>
        <begin position="204"/>
        <end position="221"/>
    </location>
</feature>
<dbReference type="GO" id="GO:0005337">
    <property type="term" value="F:nucleoside transmembrane transporter activity"/>
    <property type="evidence" value="ECO:0007669"/>
    <property type="project" value="InterPro"/>
</dbReference>
<keyword evidence="6 8" id="KW-0472">Membrane</keyword>
<comment type="subcellular location">
    <subcellularLocation>
        <location evidence="1">Cell membrane</location>
        <topology evidence="1">Multi-pass membrane protein</topology>
    </subcellularLocation>
</comment>
<dbReference type="EMBL" id="JADNRY010000006">
    <property type="protein sequence ID" value="KAF9076690.1"/>
    <property type="molecule type" value="Genomic_DNA"/>
</dbReference>
<dbReference type="Pfam" id="PF01773">
    <property type="entry name" value="Nucleos_tra2_N"/>
    <property type="match status" value="1"/>
</dbReference>
<comment type="similarity">
    <text evidence="2">Belongs to the concentrative nucleoside transporter (CNT) (TC 2.A.41) family.</text>
</comment>
<feature type="transmembrane region" description="Helical" evidence="8">
    <location>
        <begin position="289"/>
        <end position="311"/>
    </location>
</feature>
<dbReference type="OrthoDB" id="6075923at2759"/>
<feature type="region of interest" description="Disordered" evidence="7">
    <location>
        <begin position="65"/>
        <end position="85"/>
    </location>
</feature>
<evidence type="ECO:0000256" key="3">
    <source>
        <dbReference type="ARBA" id="ARBA00022475"/>
    </source>
</evidence>
<evidence type="ECO:0000313" key="13">
    <source>
        <dbReference type="Proteomes" id="UP000772434"/>
    </source>
</evidence>